<dbReference type="InterPro" id="IPR005066">
    <property type="entry name" value="MoCF_OxRdtse_dimer"/>
</dbReference>
<comment type="caution">
    <text evidence="4">The sequence shown here is derived from an EMBL/GenBank/DDBJ whole genome shotgun (WGS) entry which is preliminary data.</text>
</comment>
<dbReference type="Pfam" id="PF00174">
    <property type="entry name" value="Oxidored_molyb"/>
    <property type="match status" value="1"/>
</dbReference>
<dbReference type="SUPFAM" id="SSF81296">
    <property type="entry name" value="E set domains"/>
    <property type="match status" value="1"/>
</dbReference>
<keyword evidence="1" id="KW-0812">Transmembrane</keyword>
<gene>
    <name evidence="4" type="ORF">GCM10008938_07420</name>
</gene>
<organism evidence="4 5">
    <name type="scientific">Deinococcus roseus</name>
    <dbReference type="NCBI Taxonomy" id="392414"/>
    <lineage>
        <taxon>Bacteria</taxon>
        <taxon>Thermotogati</taxon>
        <taxon>Deinococcota</taxon>
        <taxon>Deinococci</taxon>
        <taxon>Deinococcales</taxon>
        <taxon>Deinococcaceae</taxon>
        <taxon>Deinococcus</taxon>
    </lineage>
</organism>
<protein>
    <recommendedName>
        <fullName evidence="6">Oxidoreductase</fullName>
    </recommendedName>
</protein>
<sequence length="469" mass="50805">MFRLPSSLIVGFSAAVLLSGLGLLARMWAAAPYPPQVLFDRISQFLGTPAMFNLIHHLLGVGQGGKIAAFLGVLLLWLGGLTLLGVLGPVIATGVLLLVLLFVVPAGWAVGYAVLYLLIRLALQPAVIQHQQGRREALNALGVGSLAITVAASGSLLKKVLDGTDQTAASAFKAGSPLPEGIVSQDDLYYVSKNLEGFDPLLSAEKWSLKIKGMVEKPGDLTLSDLKKFRQRDLELTLNCISNPVGGFLIGNAIWTGFTLRDLLNQVGVKQGAKFILWKAADGYIESLPLGEAYEEDVMLVHSINGEPLTPKHGFPLRVLIPGRYGMKQPRWITEMELSSSDVPSYWSQRGWDKEAFIKPSSRFDVPEEGKPVVAGKELMMKGVAFAGKVPITRVEVSVDGGKTWQEAALKDRRSKHAWTLWSLPWTPEAGIHEVVVRAYGAGKLQTDQTADPLPSGSTGWHRFLVNAS</sequence>
<evidence type="ECO:0000259" key="3">
    <source>
        <dbReference type="Pfam" id="PF03404"/>
    </source>
</evidence>
<evidence type="ECO:0000259" key="2">
    <source>
        <dbReference type="Pfam" id="PF00174"/>
    </source>
</evidence>
<dbReference type="Pfam" id="PF03404">
    <property type="entry name" value="Mo-co_dimer"/>
    <property type="match status" value="1"/>
</dbReference>
<dbReference type="Gene3D" id="2.60.40.650">
    <property type="match status" value="1"/>
</dbReference>
<keyword evidence="1" id="KW-1133">Transmembrane helix</keyword>
<dbReference type="Gene3D" id="3.90.420.10">
    <property type="entry name" value="Oxidoreductase, molybdopterin-binding domain"/>
    <property type="match status" value="1"/>
</dbReference>
<evidence type="ECO:0000256" key="1">
    <source>
        <dbReference type="SAM" id="Phobius"/>
    </source>
</evidence>
<keyword evidence="1" id="KW-0472">Membrane</keyword>
<dbReference type="Proteomes" id="UP000632222">
    <property type="component" value="Unassembled WGS sequence"/>
</dbReference>
<reference evidence="5" key="1">
    <citation type="journal article" date="2019" name="Int. J. Syst. Evol. Microbiol.">
        <title>The Global Catalogue of Microorganisms (GCM) 10K type strain sequencing project: providing services to taxonomists for standard genome sequencing and annotation.</title>
        <authorList>
            <consortium name="The Broad Institute Genomics Platform"/>
            <consortium name="The Broad Institute Genome Sequencing Center for Infectious Disease"/>
            <person name="Wu L."/>
            <person name="Ma J."/>
        </authorList>
    </citation>
    <scope>NUCLEOTIDE SEQUENCE [LARGE SCALE GENOMIC DNA]</scope>
    <source>
        <strain evidence="5">JCM 14370</strain>
    </source>
</reference>
<dbReference type="RefSeq" id="WP_189000068.1">
    <property type="nucleotide sequence ID" value="NZ_BMOD01000002.1"/>
</dbReference>
<dbReference type="InterPro" id="IPR000572">
    <property type="entry name" value="OxRdtase_Mopterin-bd_dom"/>
</dbReference>
<evidence type="ECO:0008006" key="6">
    <source>
        <dbReference type="Google" id="ProtNLM"/>
    </source>
</evidence>
<name>A0ABQ2CV33_9DEIO</name>
<proteinExistence type="predicted"/>
<dbReference type="PANTHER" id="PTHR19372">
    <property type="entry name" value="SULFITE REDUCTASE"/>
    <property type="match status" value="1"/>
</dbReference>
<evidence type="ECO:0000313" key="4">
    <source>
        <dbReference type="EMBL" id="GGJ23749.1"/>
    </source>
</evidence>
<feature type="domain" description="Moybdenum cofactor oxidoreductase dimerisation" evidence="3">
    <location>
        <begin position="368"/>
        <end position="441"/>
    </location>
</feature>
<accession>A0ABQ2CV33</accession>
<dbReference type="SUPFAM" id="SSF56524">
    <property type="entry name" value="Oxidoreductase molybdopterin-binding domain"/>
    <property type="match status" value="1"/>
</dbReference>
<feature type="transmembrane region" description="Helical" evidence="1">
    <location>
        <begin position="67"/>
        <end position="88"/>
    </location>
</feature>
<feature type="transmembrane region" description="Helical" evidence="1">
    <location>
        <begin position="94"/>
        <end position="118"/>
    </location>
</feature>
<dbReference type="InterPro" id="IPR014756">
    <property type="entry name" value="Ig_E-set"/>
</dbReference>
<keyword evidence="5" id="KW-1185">Reference proteome</keyword>
<evidence type="ECO:0000313" key="5">
    <source>
        <dbReference type="Proteomes" id="UP000632222"/>
    </source>
</evidence>
<dbReference type="EMBL" id="BMOD01000002">
    <property type="protein sequence ID" value="GGJ23749.1"/>
    <property type="molecule type" value="Genomic_DNA"/>
</dbReference>
<dbReference type="PANTHER" id="PTHR19372:SF7">
    <property type="entry name" value="SULFITE OXIDASE, MITOCHONDRIAL"/>
    <property type="match status" value="1"/>
</dbReference>
<dbReference type="InterPro" id="IPR036374">
    <property type="entry name" value="OxRdtase_Mopterin-bd_sf"/>
</dbReference>
<feature type="domain" description="Oxidoreductase molybdopterin-binding" evidence="2">
    <location>
        <begin position="201"/>
        <end position="347"/>
    </location>
</feature>